<comment type="caution">
    <text evidence="8">The sequence shown here is derived from an EMBL/GenBank/DDBJ whole genome shotgun (WGS) entry which is preliminary data.</text>
</comment>
<dbReference type="Gene3D" id="1.20.58.830">
    <property type="match status" value="5"/>
</dbReference>
<feature type="compositionally biased region" description="Acidic residues" evidence="1">
    <location>
        <begin position="726"/>
        <end position="737"/>
    </location>
</feature>
<dbReference type="InterPro" id="IPR004258">
    <property type="entry name" value="DBL"/>
</dbReference>
<feature type="domain" description="Cysteine-rich interdomain region 1 gamma" evidence="6">
    <location>
        <begin position="500"/>
        <end position="550"/>
    </location>
</feature>
<dbReference type="InterPro" id="IPR008602">
    <property type="entry name" value="Duffy-antigen-binding"/>
</dbReference>
<accession>A0A8S9VP34</accession>
<evidence type="ECO:0000259" key="2">
    <source>
        <dbReference type="Pfam" id="PF03011"/>
    </source>
</evidence>
<dbReference type="FunFam" id="1.20.58.830:FF:000006">
    <property type="entry name" value="Erythrocyte membrane protein 1, PfEMP1"/>
    <property type="match status" value="1"/>
</dbReference>
<evidence type="ECO:0000259" key="5">
    <source>
        <dbReference type="Pfam" id="PF15447"/>
    </source>
</evidence>
<evidence type="ECO:0000313" key="9">
    <source>
        <dbReference type="Proteomes" id="UP000754359"/>
    </source>
</evidence>
<evidence type="ECO:0000259" key="3">
    <source>
        <dbReference type="Pfam" id="PF05424"/>
    </source>
</evidence>
<evidence type="ECO:0000256" key="1">
    <source>
        <dbReference type="SAM" id="MobiDB-lite"/>
    </source>
</evidence>
<dbReference type="Proteomes" id="UP000754359">
    <property type="component" value="Unassembled WGS sequence"/>
</dbReference>
<dbReference type="SMR" id="A0A8S9VP34"/>
<sequence>MGSQGSKPVDTSDVKNESHNSARNVFENIAEIIYNRVKEDAEKRGKSLKGDYKRAKFHQPLLEAAKYVWYAPSNPCNFDFRFDTNAPDKGSYDRDPCHLRDTNRFSDKGDAICTNNKINCNNGGCGACAPYRRIQLCDYNLEYINEYNINSTHDLLGNLLVMAKREGDSIVNSHGHTGKGIYKSGICTSLARSFADIGDIIRGKDLFLGHNHKKKPLLDNLEKIFNRFQKIYEDINNLPIDDIREYWWALNRNDVWEALTCSAPYYADYFKKKSGNTYNFTTEGYCGRNEGAPPTNLDYVPQFLRWFDEWAEEFCRIKNIKIGNIKKSCTGESNNKHCSREGYDCNKTNLRLNEIFMDLECPRCADDCKSYETWVENKKKEFNKQKEKYKEEINESKPGVNSEHGKYNKAFYDKLRTIYRTNDKFFEILNKGQICENVDEKNKIDFNDLVKTFSRSEYCKSCPMLGVTCKGEQCNSLDDITCTNDKGGPNKVTDKNNNTFVIDILLNDNKKKVLSNDLNDYKECDLFKRLRRQNWNCKYKCNLHVCELNNFNNEIDDERVISIKVFIKRWLESFLKDYNKLKENLNPCINNENQLPCIKDCLENCDCVEKWIKKKGEEWKKIKERYLKDYKIEDNNSSNSLNKFLQQNQFHSDVVKAIKPFENLRAFEDSSGCTGTVPSGIEECKSNDVIKILLSKLKEKIELCKKNDVKKNKSNNCVTLLKPLNDEEDDEEQDDEPPAPKPLPTPNPCVNGGDDTSGAQITSVTEIAEGMHMGAQKQMLERSGDKSGKGTENGESVLKGDIKKAKFKNGASPSSLEDVCGITDQHTKDSRRRRRLRRLRLLVLRFRRRLRRGHRDYKGPCTGKDGHKKMFQVEKGWENGSKIGTENDVFLPPRREHFCTSNVEHLYRSASGLQGTTASHSLLGDVLLAANKEAGFIKERYKTQKTSEGFKDEATVCRAIKYSFADIADIIKGTDLWKANSGKKNTQDKLVKIFQKIKDNLPVNIKGKYNEDEKHLELRKDWWFANRDKVWEAMKCEQNGITCSGPTPLDDYIPQRLRWMTEWAEWYCKAQKEAYDKLKVCEKCMDNGKCTQGNGECAKCKTACENYKKFINTWQPQWKQMEQKYESLYKEAQENGNSSHKSTTEQDKYMVEFLSQLQKANNGDKTGDDKVYSTAAGYVHQEATMNCEKQTQFCKNKNGVKAANDAEDVNYTFKDTPNGYDVVCKCKDRPEQQIKKKEVEDACKIAQDIFKGKDENTTVGLCKKKDFGRTPYPDWKCEKNSKLVTGNGECMPPRRQKLCLYFLAHKIETPNLNTQEDLRKAFIKCAAAETFFSWYYFKKINDKLNKLDEKLKEGEIPPQFLRSMFYTFGDYKDICLDTDISLKTENGDITKAKSNIDRIIPKKSAKNPDEERKIWWDGIKEDVWEGMLCGLSHAVSNNDKATVQKTLTTKTIYDYDTVTFDGTTKLEDFSKRPQFLRWMTEWGEEFCKKRKEQLENLKDKCPDYTCSFDTKKQECENHCKVYEEWLKGWKDQYKKQSEKFTTDKEKPEYKDDPDVASSENAHKYLSKKLKQIFHNGSTTEKCDYTCMEYASRQPQTSACSQQQQQQNKSSTQNHFPEAFDYPPKEIGDRCTCPKLPEPKYCVDKTAYDIRKESGKKSDNSLKGNGNTYNNNCNNSMREEYANQNGETCKFNETFWSKKKPSIEECDINAKERFQIQKYWDCNGKTPDGKNTFCIPPRRKDMCLKQLEEINSADVNNSKKLLQKIQDVAKKEGDDIIKKLLPKYPCNEDVICKAMKYSFADLADIVRGIDKYKGPNGTNVLEKELKSVFETIYTKWKSENTNNKSKYTDVASFRSAWWDANRKDIWNAMTCNAPYDAKIYITKEGGYISPLTFTKNKCGHNDDPPDYDYIPQPFRWLSEWSETYCLAQKDLLETMKNCENCMKKNKNADCEQTQYGACRDCKRKCEEYKKFIEIWKKQFETQNKAYQEIYRNATTTNRDNNNIVDENTKNFVKKLQENCRTDRNESLDTADKYLENASVCRRFKFGNKDSRHLNYAFHTDPPSYEEHCKCAKDFDPLDECPVDNNECKKYGIGSCPKKNFHKKLEEWTNYVLNNKSNKNKSAIVPPRRRQLCLQNLTRNLSRLNKEKSFKEGILISAASEAKMLTEQYRENPAKALQAIKYSFADIGNIIKGDDIIGNVISVQLNKLINGNKKINTSTLWWEANKEKIWNAMMCYYTGDEKTATSCPSHGNIDKEDQFLLWFQEWGENFCARQKELYEHVQAECSHVICVNGTGNIDSKCTEACKNYSNFISETKNVYQSLKKQYNDNHNSIKVGGKEVHHYMKEKCKDKCECLSEKFNSDNNWEKPYDTFDDTVLKNKCQCKKPDSPILPVEPSVPAETEKEKKKDSPLKPHTEPKPAPPKKPEVPPPPPVQPPPANQPFNRDILEKTIPFGIALALGSIAFLFIKKKPKSPVDLIRVLDIHKGDYGMPTLKSKNRYIPYASDTYKGKTYIYMEGDSDSGHYYEDTTDITSSESEYEEMDINDIYVPDSPKYKTLIEVVLEPSKRDTPSSDAPMNKFTDDEWNQLKQDFISGILENEQKDLPKNNISGNTPMNTQPNTLYFNKPEEKPFITSIHDRDLYSGEEINYNINMSTNSMDDTSYVSNNVYSGIDLINDTLSGNQHIDIYDEVLKRKENELFGTNYKKNTSNNNVAKLTNSDPIMNQLDLLHKWLDRHRDMCEKWKSKEDILHKLNEQWNKDNDGGNVPIDNRSLNTDVWIEIDMDDPKGKKEFSNMDTILDDIEDDIYYDVNDDENPSVDNIPMDHNKVDVPKKVHVEMKILNNTSNGSLEPEFPISDVWNI</sequence>
<feature type="compositionally biased region" description="Basic and acidic residues" evidence="1">
    <location>
        <begin position="779"/>
        <end position="789"/>
    </location>
</feature>
<reference evidence="8 9" key="1">
    <citation type="submission" date="2018-05" db="EMBL/GenBank/DDBJ databases">
        <title>Genome assembly of Plasmodium falciparum NF54 DiCre.</title>
        <authorList>
            <person name="Baumgarten S."/>
            <person name="Treeck M."/>
            <person name="Scherf A."/>
        </authorList>
    </citation>
    <scope>NUCLEOTIDE SEQUENCE [LARGE SCALE GENOMIC DNA]</scope>
    <source>
        <strain evidence="8">NF54</strain>
    </source>
</reference>
<dbReference type="Pfam" id="PF22672">
    <property type="entry name" value="DBL_C"/>
    <property type="match status" value="2"/>
</dbReference>
<dbReference type="FunFam" id="1.20.1310.20:FF:000003">
    <property type="entry name" value="Erythrocyte membrane protein 1, PfEMP1"/>
    <property type="match status" value="1"/>
</dbReference>
<organism evidence="8 9">
    <name type="scientific">Plasmodium falciparum (isolate NF54)</name>
    <dbReference type="NCBI Taxonomy" id="5843"/>
    <lineage>
        <taxon>Eukaryota</taxon>
        <taxon>Sar</taxon>
        <taxon>Alveolata</taxon>
        <taxon>Apicomplexa</taxon>
        <taxon>Aconoidasida</taxon>
        <taxon>Haemosporida</taxon>
        <taxon>Plasmodiidae</taxon>
        <taxon>Plasmodium</taxon>
        <taxon>Plasmodium (Laverania)</taxon>
    </lineage>
</organism>
<dbReference type="Pfam" id="PF15445">
    <property type="entry name" value="ATS"/>
    <property type="match status" value="1"/>
</dbReference>
<feature type="domain" description="Duffy-antigen binding" evidence="3">
    <location>
        <begin position="1288"/>
        <end position="1455"/>
    </location>
</feature>
<feature type="domain" description="Duffy-binding-like" evidence="7">
    <location>
        <begin position="1918"/>
        <end position="2042"/>
    </location>
</feature>
<dbReference type="InterPro" id="IPR042202">
    <property type="entry name" value="Duffy-ag-bd_sf"/>
</dbReference>
<feature type="region of interest" description="Disordered" evidence="1">
    <location>
        <begin position="776"/>
        <end position="797"/>
    </location>
</feature>
<feature type="compositionally biased region" description="Pro residues" evidence="1">
    <location>
        <begin position="2416"/>
        <end position="2437"/>
    </location>
</feature>
<dbReference type="SUPFAM" id="SSF140924">
    <property type="entry name" value="Duffy binding domain-like"/>
    <property type="match status" value="6"/>
</dbReference>
<dbReference type="Pfam" id="PF03011">
    <property type="entry name" value="PFEMP"/>
    <property type="match status" value="1"/>
</dbReference>
<name>A0A8S9VP34_PLAFO</name>
<dbReference type="FunFam" id="1.20.1310.20:FF:000004">
    <property type="entry name" value="Erythrocyte membrane protein 1, PfEMP1"/>
    <property type="match status" value="1"/>
</dbReference>
<proteinExistence type="predicted"/>
<dbReference type="FunFam" id="1.20.1310.20:FF:000002">
    <property type="entry name" value="Erythrocyte membrane protein 1, PfEMP1"/>
    <property type="match status" value="1"/>
</dbReference>
<evidence type="ECO:0000259" key="6">
    <source>
        <dbReference type="Pfam" id="PF18562"/>
    </source>
</evidence>
<dbReference type="Gene3D" id="1.20.58.1930">
    <property type="match status" value="1"/>
</dbReference>
<dbReference type="GO" id="GO:0046789">
    <property type="term" value="F:host cell surface receptor binding"/>
    <property type="evidence" value="ECO:0007669"/>
    <property type="project" value="InterPro"/>
</dbReference>
<evidence type="ECO:0000259" key="7">
    <source>
        <dbReference type="Pfam" id="PF22672"/>
    </source>
</evidence>
<dbReference type="FunFam" id="1.10.1900.40:FF:000001">
    <property type="entry name" value="Erythrocyte membrane protein 1"/>
    <property type="match status" value="1"/>
</dbReference>
<feature type="domain" description="Duffy-antigen binding" evidence="3">
    <location>
        <begin position="126"/>
        <end position="305"/>
    </location>
</feature>
<dbReference type="Gene3D" id="1.20.1310.20">
    <property type="entry name" value="Duffy-antigen binding domain"/>
    <property type="match status" value="5"/>
</dbReference>
<feature type="domain" description="Duffy-antigen binding" evidence="3">
    <location>
        <begin position="1732"/>
        <end position="1914"/>
    </location>
</feature>
<dbReference type="EMBL" id="QFXU01000009">
    <property type="protein sequence ID" value="KAF4330220.1"/>
    <property type="molecule type" value="Genomic_DNA"/>
</dbReference>
<dbReference type="FunFam" id="1.20.58.1930:FF:000001">
    <property type="entry name" value="Erythrocyte membrane protein 1, PfEMP1"/>
    <property type="match status" value="1"/>
</dbReference>
<feature type="domain" description="Duffy-antigen binding" evidence="3">
    <location>
        <begin position="889"/>
        <end position="1058"/>
    </location>
</feature>
<feature type="domain" description="Duffy-binding-like" evidence="7">
    <location>
        <begin position="309"/>
        <end position="457"/>
    </location>
</feature>
<gene>
    <name evidence="8" type="ORF">CYL21_1282</name>
</gene>
<dbReference type="InterPro" id="IPR029210">
    <property type="entry name" value="PfEMP1_NTS"/>
</dbReference>
<dbReference type="GO" id="GO:0016020">
    <property type="term" value="C:membrane"/>
    <property type="evidence" value="ECO:0007669"/>
    <property type="project" value="InterPro"/>
</dbReference>
<dbReference type="FunFam" id="1.20.58.830:FF:000029">
    <property type="entry name" value="Erythrocyte membrane protein 1, PfEMP1"/>
    <property type="match status" value="1"/>
</dbReference>
<feature type="domain" description="Plasmodium falciparum erythrocyte membrane protein 1 acidic terminal segment" evidence="4">
    <location>
        <begin position="2448"/>
        <end position="2858"/>
    </location>
</feature>
<feature type="domain" description="Duffy-antigen binding" evidence="3">
    <location>
        <begin position="2121"/>
        <end position="2274"/>
    </location>
</feature>
<feature type="compositionally biased region" description="Basic and acidic residues" evidence="1">
    <location>
        <begin position="10"/>
        <end position="20"/>
    </location>
</feature>
<evidence type="ECO:0000259" key="4">
    <source>
        <dbReference type="Pfam" id="PF15445"/>
    </source>
</evidence>
<dbReference type="InterPro" id="IPR029211">
    <property type="entry name" value="PfEMP1_ATS"/>
</dbReference>
<dbReference type="InterPro" id="IPR041480">
    <property type="entry name" value="CIDR1_gamma"/>
</dbReference>
<dbReference type="InterPro" id="IPR044932">
    <property type="entry name" value="PfEMP1_ATS_sf"/>
</dbReference>
<dbReference type="Pfam" id="PF15447">
    <property type="entry name" value="NTS"/>
    <property type="match status" value="1"/>
</dbReference>
<dbReference type="Gene3D" id="1.10.1900.40">
    <property type="entry name" value="Acidic terminal segments, variant surface antigen of PfEMP1"/>
    <property type="match status" value="2"/>
</dbReference>
<feature type="region of interest" description="Disordered" evidence="1">
    <location>
        <begin position="2387"/>
        <end position="2441"/>
    </location>
</feature>
<feature type="compositionally biased region" description="Basic and acidic residues" evidence="1">
    <location>
        <begin position="2398"/>
        <end position="2415"/>
    </location>
</feature>
<dbReference type="FunFam" id="1.20.58.830:FF:000017">
    <property type="entry name" value="Erythrocyte membrane protein 1, PfEMP1"/>
    <property type="match status" value="1"/>
</dbReference>
<protein>
    <submittedName>
        <fullName evidence="8">Erythrocyte membrane protein 1</fullName>
    </submittedName>
</protein>
<evidence type="ECO:0000313" key="8">
    <source>
        <dbReference type="EMBL" id="KAF4330220.1"/>
    </source>
</evidence>
<dbReference type="FunFam" id="1.20.58.830:FF:000025">
    <property type="entry name" value="Erythrocyte membrane protein 1, PfEMP1"/>
    <property type="match status" value="1"/>
</dbReference>
<feature type="region of interest" description="Disordered" evidence="1">
    <location>
        <begin position="1"/>
        <end position="21"/>
    </location>
</feature>
<dbReference type="InterPro" id="IPR054595">
    <property type="entry name" value="DBL_C"/>
</dbReference>
<dbReference type="Pfam" id="PF05424">
    <property type="entry name" value="Duffy_binding"/>
    <property type="match status" value="5"/>
</dbReference>
<feature type="domain" description="Plasmodium falciparum erythrocyte membrane protein-1 N-terminal segment" evidence="5">
    <location>
        <begin position="21"/>
        <end position="56"/>
    </location>
</feature>
<feature type="domain" description="Duffy-binding-like" evidence="2">
    <location>
        <begin position="566"/>
        <end position="709"/>
    </location>
</feature>
<dbReference type="Pfam" id="PF18562">
    <property type="entry name" value="CIDR1_gamma"/>
    <property type="match status" value="1"/>
</dbReference>
<dbReference type="FunFam" id="1.20.1310.20:FF:000015">
    <property type="entry name" value="Erythrocyte membrane protein 1, PfEMP1"/>
    <property type="match status" value="1"/>
</dbReference>
<feature type="region of interest" description="Disordered" evidence="1">
    <location>
        <begin position="720"/>
        <end position="758"/>
    </location>
</feature>